<dbReference type="AlphaFoldDB" id="A0A0A8XTG6"/>
<reference evidence="2" key="1">
    <citation type="submission" date="2014-09" db="EMBL/GenBank/DDBJ databases">
        <authorList>
            <person name="Magalhaes I.L.F."/>
            <person name="Oliveira U."/>
            <person name="Santos F.R."/>
            <person name="Vidigal T.H.D.A."/>
            <person name="Brescovit A.D."/>
            <person name="Santos A.J."/>
        </authorList>
    </citation>
    <scope>NUCLEOTIDE SEQUENCE</scope>
    <source>
        <tissue evidence="2">Shoot tissue taken approximately 20 cm above the soil surface</tissue>
    </source>
</reference>
<name>A0A0A8XTG6_ARUDO</name>
<sequence length="21" mass="2385">MCASSQSLLRERGSGRRRYNG</sequence>
<protein>
    <submittedName>
        <fullName evidence="2">Uncharacterized protein</fullName>
    </submittedName>
</protein>
<feature type="region of interest" description="Disordered" evidence="1">
    <location>
        <begin position="1"/>
        <end position="21"/>
    </location>
</feature>
<organism evidence="2">
    <name type="scientific">Arundo donax</name>
    <name type="common">Giant reed</name>
    <name type="synonym">Donax arundinaceus</name>
    <dbReference type="NCBI Taxonomy" id="35708"/>
    <lineage>
        <taxon>Eukaryota</taxon>
        <taxon>Viridiplantae</taxon>
        <taxon>Streptophyta</taxon>
        <taxon>Embryophyta</taxon>
        <taxon>Tracheophyta</taxon>
        <taxon>Spermatophyta</taxon>
        <taxon>Magnoliopsida</taxon>
        <taxon>Liliopsida</taxon>
        <taxon>Poales</taxon>
        <taxon>Poaceae</taxon>
        <taxon>PACMAD clade</taxon>
        <taxon>Arundinoideae</taxon>
        <taxon>Arundineae</taxon>
        <taxon>Arundo</taxon>
    </lineage>
</organism>
<evidence type="ECO:0000313" key="2">
    <source>
        <dbReference type="EMBL" id="JAD15970.1"/>
    </source>
</evidence>
<accession>A0A0A8XTG6</accession>
<reference evidence="2" key="2">
    <citation type="journal article" date="2015" name="Data Brief">
        <title>Shoot transcriptome of the giant reed, Arundo donax.</title>
        <authorList>
            <person name="Barrero R.A."/>
            <person name="Guerrero F.D."/>
            <person name="Moolhuijzen P."/>
            <person name="Goolsby J.A."/>
            <person name="Tidwell J."/>
            <person name="Bellgard S.E."/>
            <person name="Bellgard M.I."/>
        </authorList>
    </citation>
    <scope>NUCLEOTIDE SEQUENCE</scope>
    <source>
        <tissue evidence="2">Shoot tissue taken approximately 20 cm above the soil surface</tissue>
    </source>
</reference>
<evidence type="ECO:0000256" key="1">
    <source>
        <dbReference type="SAM" id="MobiDB-lite"/>
    </source>
</evidence>
<proteinExistence type="predicted"/>
<dbReference type="EMBL" id="GBRH01281925">
    <property type="protein sequence ID" value="JAD15970.1"/>
    <property type="molecule type" value="Transcribed_RNA"/>
</dbReference>